<sequence>MPFVLAQNLKLRVIVEGVETLQQFNILRTLQCDKIQGYVLGKPVSASTFATTYIENQLLEE</sequence>
<proteinExistence type="predicted"/>
<evidence type="ECO:0000313" key="3">
    <source>
        <dbReference type="Proteomes" id="UP000286434"/>
    </source>
</evidence>
<dbReference type="InterPro" id="IPR050706">
    <property type="entry name" value="Cyclic-di-GMP_PDE-like"/>
</dbReference>
<comment type="caution">
    <text evidence="2">The sequence shown here is derived from an EMBL/GenBank/DDBJ whole genome shotgun (WGS) entry which is preliminary data.</text>
</comment>
<dbReference type="SUPFAM" id="SSF141868">
    <property type="entry name" value="EAL domain-like"/>
    <property type="match status" value="1"/>
</dbReference>
<accession>A0AAX2A1V7</accession>
<dbReference type="InterPro" id="IPR035919">
    <property type="entry name" value="EAL_sf"/>
</dbReference>
<dbReference type="GO" id="GO:0071111">
    <property type="term" value="F:cyclic-guanylate-specific phosphodiesterase activity"/>
    <property type="evidence" value="ECO:0007669"/>
    <property type="project" value="InterPro"/>
</dbReference>
<gene>
    <name evidence="2" type="ORF">EA138_03085</name>
</gene>
<protein>
    <submittedName>
        <fullName evidence="2">EAL domain-containing protein</fullName>
    </submittedName>
</protein>
<dbReference type="Gene3D" id="3.20.20.450">
    <property type="entry name" value="EAL domain"/>
    <property type="match status" value="1"/>
</dbReference>
<name>A0AAX2A1V7_9BACL</name>
<dbReference type="PANTHER" id="PTHR33121:SF79">
    <property type="entry name" value="CYCLIC DI-GMP PHOSPHODIESTERASE PDED-RELATED"/>
    <property type="match status" value="1"/>
</dbReference>
<dbReference type="PANTHER" id="PTHR33121">
    <property type="entry name" value="CYCLIC DI-GMP PHOSPHODIESTERASE PDEF"/>
    <property type="match status" value="1"/>
</dbReference>
<dbReference type="Proteomes" id="UP000286434">
    <property type="component" value="Unassembled WGS sequence"/>
</dbReference>
<dbReference type="PROSITE" id="PS50883">
    <property type="entry name" value="EAL"/>
    <property type="match status" value="1"/>
</dbReference>
<feature type="domain" description="EAL" evidence="1">
    <location>
        <begin position="1"/>
        <end position="57"/>
    </location>
</feature>
<dbReference type="EMBL" id="SBBW01000007">
    <property type="protein sequence ID" value="RWU15238.1"/>
    <property type="molecule type" value="Genomic_DNA"/>
</dbReference>
<dbReference type="Pfam" id="PF00563">
    <property type="entry name" value="EAL"/>
    <property type="match status" value="1"/>
</dbReference>
<organism evidence="2 3">
    <name type="scientific">Anoxybacillus flavithermus</name>
    <dbReference type="NCBI Taxonomy" id="33934"/>
    <lineage>
        <taxon>Bacteria</taxon>
        <taxon>Bacillati</taxon>
        <taxon>Bacillota</taxon>
        <taxon>Bacilli</taxon>
        <taxon>Bacillales</taxon>
        <taxon>Anoxybacillaceae</taxon>
        <taxon>Anoxybacillus</taxon>
    </lineage>
</organism>
<evidence type="ECO:0000259" key="1">
    <source>
        <dbReference type="PROSITE" id="PS50883"/>
    </source>
</evidence>
<evidence type="ECO:0000313" key="2">
    <source>
        <dbReference type="EMBL" id="RWU15238.1"/>
    </source>
</evidence>
<reference evidence="2 3" key="1">
    <citation type="submission" date="2019-01" db="EMBL/GenBank/DDBJ databases">
        <title>Anoxybacillus flavithermus in powdered infant formula.</title>
        <authorList>
            <person name="Rhee M.S."/>
            <person name="Choi I.-G."/>
            <person name="Cho T.J."/>
            <person name="Park B."/>
        </authorList>
    </citation>
    <scope>NUCLEOTIDE SEQUENCE [LARGE SCALE GENOMIC DNA]</scope>
    <source>
        <strain evidence="2 3">FHS-PPAM212</strain>
    </source>
</reference>
<dbReference type="RefSeq" id="WP_088223721.1">
    <property type="nucleotide sequence ID" value="NZ_JABJUR010000008.1"/>
</dbReference>
<dbReference type="AlphaFoldDB" id="A0AAX2A1V7"/>
<dbReference type="InterPro" id="IPR001633">
    <property type="entry name" value="EAL_dom"/>
</dbReference>